<evidence type="ECO:0000313" key="2">
    <source>
        <dbReference type="Proteomes" id="UP000319267"/>
    </source>
</evidence>
<sequence>MVNSIEKEVQDLTNQLLELVNLYCWNDISNNLMFILSDISEVKGENFFIQRANRNKLNKKKTLKSFNEVLINLKEIYNSIYDINLYVYKAEKHQTIIDIRYFLKTNLDSDFFETISNNPPMLHCKITKPPYLKNETEKFDINWELGGIRYKWNMFYWKTKYKWDKVNLSFTNLKKKIKPWKTSTGLLSPKK</sequence>
<keyword evidence="2" id="KW-1185">Reference proteome</keyword>
<dbReference type="OrthoDB" id="674560at2"/>
<dbReference type="AlphaFoldDB" id="A0A521ALH4"/>
<organism evidence="1 2">
    <name type="scientific">Flavobacterium nitrogenifigens</name>
    <dbReference type="NCBI Taxonomy" id="1617283"/>
    <lineage>
        <taxon>Bacteria</taxon>
        <taxon>Pseudomonadati</taxon>
        <taxon>Bacteroidota</taxon>
        <taxon>Flavobacteriia</taxon>
        <taxon>Flavobacteriales</taxon>
        <taxon>Flavobacteriaceae</taxon>
        <taxon>Flavobacterium</taxon>
    </lineage>
</organism>
<evidence type="ECO:0000313" key="1">
    <source>
        <dbReference type="EMBL" id="SMO35659.1"/>
    </source>
</evidence>
<gene>
    <name evidence="1" type="ORF">SAMN06265220_101259</name>
</gene>
<reference evidence="1 2" key="1">
    <citation type="submission" date="2017-05" db="EMBL/GenBank/DDBJ databases">
        <authorList>
            <person name="Varghese N."/>
            <person name="Submissions S."/>
        </authorList>
    </citation>
    <scope>NUCLEOTIDE SEQUENCE [LARGE SCALE GENOMIC DNA]</scope>
    <source>
        <strain evidence="1 2">DSM 29982</strain>
    </source>
</reference>
<dbReference type="Proteomes" id="UP000319267">
    <property type="component" value="Unassembled WGS sequence"/>
</dbReference>
<proteinExistence type="predicted"/>
<dbReference type="EMBL" id="FXTQ01000001">
    <property type="protein sequence ID" value="SMO35659.1"/>
    <property type="molecule type" value="Genomic_DNA"/>
</dbReference>
<protein>
    <submittedName>
        <fullName evidence="1">Uncharacterized protein</fullName>
    </submittedName>
</protein>
<accession>A0A521ALH4</accession>
<name>A0A521ALH4_9FLAO</name>
<dbReference type="RefSeq" id="WP_111377981.1">
    <property type="nucleotide sequence ID" value="NZ_CP043612.1"/>
</dbReference>